<accession>A0A381SNK4</accession>
<name>A0A381SNK4_9ZZZZ</name>
<gene>
    <name evidence="2" type="ORF">METZ01_LOCUS57893</name>
</gene>
<protein>
    <submittedName>
        <fullName evidence="2">Uncharacterized protein</fullName>
    </submittedName>
</protein>
<reference evidence="2" key="1">
    <citation type="submission" date="2018-05" db="EMBL/GenBank/DDBJ databases">
        <authorList>
            <person name="Lanie J.A."/>
            <person name="Ng W.-L."/>
            <person name="Kazmierczak K.M."/>
            <person name="Andrzejewski T.M."/>
            <person name="Davidsen T.M."/>
            <person name="Wayne K.J."/>
            <person name="Tettelin H."/>
            <person name="Glass J.I."/>
            <person name="Rusch D."/>
            <person name="Podicherti R."/>
            <person name="Tsui H.-C.T."/>
            <person name="Winkler M.E."/>
        </authorList>
    </citation>
    <scope>NUCLEOTIDE SEQUENCE</scope>
</reference>
<proteinExistence type="predicted"/>
<sequence>MNLKSFLFLTAMIFSAVSLIHLVRIILKIDIIIGSWAVPIWISIVVIIIGTIIACKSFKFSKDN</sequence>
<dbReference type="EMBL" id="UINC01003292">
    <property type="protein sequence ID" value="SVA05039.1"/>
    <property type="molecule type" value="Genomic_DNA"/>
</dbReference>
<evidence type="ECO:0000256" key="1">
    <source>
        <dbReference type="SAM" id="Phobius"/>
    </source>
</evidence>
<feature type="transmembrane region" description="Helical" evidence="1">
    <location>
        <begin position="33"/>
        <end position="55"/>
    </location>
</feature>
<evidence type="ECO:0000313" key="2">
    <source>
        <dbReference type="EMBL" id="SVA05039.1"/>
    </source>
</evidence>
<dbReference type="AlphaFoldDB" id="A0A381SNK4"/>
<keyword evidence="1" id="KW-0472">Membrane</keyword>
<keyword evidence="1" id="KW-0812">Transmembrane</keyword>
<keyword evidence="1" id="KW-1133">Transmembrane helix</keyword>
<organism evidence="2">
    <name type="scientific">marine metagenome</name>
    <dbReference type="NCBI Taxonomy" id="408172"/>
    <lineage>
        <taxon>unclassified sequences</taxon>
        <taxon>metagenomes</taxon>
        <taxon>ecological metagenomes</taxon>
    </lineage>
</organism>
<feature type="transmembrane region" description="Helical" evidence="1">
    <location>
        <begin position="7"/>
        <end position="27"/>
    </location>
</feature>